<dbReference type="InterPro" id="IPR014975">
    <property type="entry name" value="DUF1836"/>
</dbReference>
<dbReference type="STRING" id="258515.SAMN05192585_14110"/>
<dbReference type="RefSeq" id="WP_092642896.1">
    <property type="nucleotide sequence ID" value="NZ_FNID01000041.1"/>
</dbReference>
<protein>
    <recommendedName>
        <fullName evidence="3">DUF1836 domain-containing protein</fullName>
    </recommendedName>
</protein>
<accession>A0A1H0FKG5</accession>
<evidence type="ECO:0008006" key="3">
    <source>
        <dbReference type="Google" id="ProtNLM"/>
    </source>
</evidence>
<organism evidence="1 2">
    <name type="scientific">Acetanaerobacterium elongatum</name>
    <dbReference type="NCBI Taxonomy" id="258515"/>
    <lineage>
        <taxon>Bacteria</taxon>
        <taxon>Bacillati</taxon>
        <taxon>Bacillota</taxon>
        <taxon>Clostridia</taxon>
        <taxon>Eubacteriales</taxon>
        <taxon>Oscillospiraceae</taxon>
        <taxon>Acetanaerobacterium</taxon>
    </lineage>
</organism>
<dbReference type="Proteomes" id="UP000199182">
    <property type="component" value="Unassembled WGS sequence"/>
</dbReference>
<gene>
    <name evidence="1" type="ORF">SAMN05192585_14110</name>
</gene>
<evidence type="ECO:0000313" key="2">
    <source>
        <dbReference type="Proteomes" id="UP000199182"/>
    </source>
</evidence>
<dbReference type="Pfam" id="PF08876">
    <property type="entry name" value="DUF1836"/>
    <property type="match status" value="1"/>
</dbReference>
<keyword evidence="2" id="KW-1185">Reference proteome</keyword>
<dbReference type="PANTHER" id="PTHR40056">
    <property type="entry name" value="HYPOTHETICAL CYTOSOLIC PROTEIN"/>
    <property type="match status" value="1"/>
</dbReference>
<dbReference type="EMBL" id="FNID01000041">
    <property type="protein sequence ID" value="SDN95100.1"/>
    <property type="molecule type" value="Genomic_DNA"/>
</dbReference>
<sequence length="203" mass="23064">MDDTLQQQLESWAGTIVSFHIPRWHELPELDLYMDQVIVFSERILSNFPGDSPSKLISPSIINNYVKLDIIPQPVKKKYSRTHIAYLLMICILKQVLPISAITDLISYQLKISSIEEVYNHFCAVQEQATRSAVELARDKELLSKPGEDKPELALETLVLQMAAVANSSKILAEKVINLWREQEDEAASEQEAADEKRSKAKK</sequence>
<reference evidence="1 2" key="1">
    <citation type="submission" date="2016-10" db="EMBL/GenBank/DDBJ databases">
        <authorList>
            <person name="de Groot N.N."/>
        </authorList>
    </citation>
    <scope>NUCLEOTIDE SEQUENCE [LARGE SCALE GENOMIC DNA]</scope>
    <source>
        <strain evidence="1 2">CGMCC 1.5012</strain>
    </source>
</reference>
<proteinExistence type="predicted"/>
<evidence type="ECO:0000313" key="1">
    <source>
        <dbReference type="EMBL" id="SDN95100.1"/>
    </source>
</evidence>
<name>A0A1H0FKG5_9FIRM</name>
<dbReference type="AlphaFoldDB" id="A0A1H0FKG5"/>
<dbReference type="PANTHER" id="PTHR40056:SF1">
    <property type="entry name" value="DUF1836 DOMAIN-CONTAINING PROTEIN"/>
    <property type="match status" value="1"/>
</dbReference>
<dbReference type="OrthoDB" id="3191472at2"/>